<accession>A0A1M6I392</accession>
<dbReference type="AlphaFoldDB" id="A0A1M6I392"/>
<protein>
    <recommendedName>
        <fullName evidence="3">DUF2851 domain-containing protein</fullName>
    </recommendedName>
</protein>
<keyword evidence="2" id="KW-1185">Reference proteome</keyword>
<dbReference type="InterPro" id="IPR021272">
    <property type="entry name" value="DUF2851"/>
</dbReference>
<dbReference type="OrthoDB" id="148404at2"/>
<name>A0A1M6I392_9BACT</name>
<organism evidence="1 2">
    <name type="scientific">Rubritalea squalenifaciens DSM 18772</name>
    <dbReference type="NCBI Taxonomy" id="1123071"/>
    <lineage>
        <taxon>Bacteria</taxon>
        <taxon>Pseudomonadati</taxon>
        <taxon>Verrucomicrobiota</taxon>
        <taxon>Verrucomicrobiia</taxon>
        <taxon>Verrucomicrobiales</taxon>
        <taxon>Rubritaleaceae</taxon>
        <taxon>Rubritalea</taxon>
    </lineage>
</organism>
<dbReference type="STRING" id="1123071.SAMN02745181_1666"/>
<sequence>MPAAYQKLLEQTSDTLRIQETENLSLPDELELQSIWYNGLFGREFTTIHGDQVRIKQFGFWNRSAGPDFLHAAIEINGLVKSGPLEIDTNSTDWEAHGHQSNPAFNDTILHVVFQNGPHTHFTRTSEQREVPKVIIPRDIIEKALNHPPIARTTAHPGRCSHPLQFMEGERIDTLMKSAAKHRLQYKAGYLAHIRETHGSDQALWFALAQTLGYRPNKVSMTLIAQRLPVRYLVQHSNISTALLFGCAAFLHPDIHEKAPEDSRQWLRELWDTWWQHRIDHELSTERQIPWVMSGIRPVNHPQRRLAALALVCRHWKAFRKLSTQPRSLVKWLSELEDPFWSHHYTLTSKKSERKLSLLGKDRIQDLLTNHILPLQILEGQPSAWDYYLSLPAPSTNEKVQKAAIRLFGKRSDSANFLKRAWQHQALLQIYQDFCLQDDSDCDECPFPEQIMQF</sequence>
<reference evidence="1 2" key="1">
    <citation type="submission" date="2016-11" db="EMBL/GenBank/DDBJ databases">
        <authorList>
            <person name="Jaros S."/>
            <person name="Januszkiewicz K."/>
            <person name="Wedrychowicz H."/>
        </authorList>
    </citation>
    <scope>NUCLEOTIDE SEQUENCE [LARGE SCALE GENOMIC DNA]</scope>
    <source>
        <strain evidence="1 2">DSM 18772</strain>
    </source>
</reference>
<evidence type="ECO:0008006" key="3">
    <source>
        <dbReference type="Google" id="ProtNLM"/>
    </source>
</evidence>
<dbReference type="Pfam" id="PF11013">
    <property type="entry name" value="DUF2851"/>
    <property type="match status" value="1"/>
</dbReference>
<dbReference type="EMBL" id="FQYR01000003">
    <property type="protein sequence ID" value="SHJ28794.1"/>
    <property type="molecule type" value="Genomic_DNA"/>
</dbReference>
<evidence type="ECO:0000313" key="2">
    <source>
        <dbReference type="Proteomes" id="UP000184510"/>
    </source>
</evidence>
<dbReference type="Proteomes" id="UP000184510">
    <property type="component" value="Unassembled WGS sequence"/>
</dbReference>
<dbReference type="InParanoid" id="A0A1M6I392"/>
<evidence type="ECO:0000313" key="1">
    <source>
        <dbReference type="EMBL" id="SHJ28794.1"/>
    </source>
</evidence>
<gene>
    <name evidence="1" type="ORF">SAMN02745181_1666</name>
</gene>
<proteinExistence type="predicted"/>
<dbReference type="RefSeq" id="WP_143183268.1">
    <property type="nucleotide sequence ID" value="NZ_FQYR01000003.1"/>
</dbReference>